<dbReference type="Proteomes" id="UP001365542">
    <property type="component" value="Unassembled WGS sequence"/>
</dbReference>
<accession>A0AAV9X3A2</accession>
<dbReference type="AlphaFoldDB" id="A0AAV9X3A2"/>
<proteinExistence type="predicted"/>
<protein>
    <submittedName>
        <fullName evidence="1">Uncharacterized protein</fullName>
    </submittedName>
</protein>
<organism evidence="1 2">
    <name type="scientific">Orbilia ellipsospora</name>
    <dbReference type="NCBI Taxonomy" id="2528407"/>
    <lineage>
        <taxon>Eukaryota</taxon>
        <taxon>Fungi</taxon>
        <taxon>Dikarya</taxon>
        <taxon>Ascomycota</taxon>
        <taxon>Pezizomycotina</taxon>
        <taxon>Orbiliomycetes</taxon>
        <taxon>Orbiliales</taxon>
        <taxon>Orbiliaceae</taxon>
        <taxon>Orbilia</taxon>
    </lineage>
</organism>
<comment type="caution">
    <text evidence="1">The sequence shown here is derived from an EMBL/GenBank/DDBJ whole genome shotgun (WGS) entry which is preliminary data.</text>
</comment>
<evidence type="ECO:0000313" key="1">
    <source>
        <dbReference type="EMBL" id="KAK6535202.1"/>
    </source>
</evidence>
<gene>
    <name evidence="1" type="ORF">TWF694_001672</name>
</gene>
<sequence>MPPRASKKSRVRRSPEPAFTPRISHQMFCLLRWLLAIPIRKLNVENKVDADQLTPGPRDDYIDHTSPYYTPLVLEKDNVRIIKSHQIDSLHDFDMFGENVREMVLNIQQNIVDRPLSEGSTVSLVDSISNSFHLTSIQKSMMIVRNFFGSPNVNLAFEEELDLWDASLNISELCAREEPRAQYSATNGRKRKRRERELQDFLTDDARIFKKLKSSTELLTGKPYHRINNAIGPKNVIDNIPNYITPDYIWGYQHHEAQTAFSIDQDVMRKIPEALLWMTPEAKRSPALLLPYLAMELKRSNEKRTHCVLENEVQQQLARCLSVLVERQASLEQIFGQVSSTPVFGITFINDQCDLWVMVRTRNPSTIGCRGWLTIQPITEINYYMCQIASYKLSNVEDLRGFVHAMAKIREWERNERRKHFEKLFRTGLQTAVISAVQEIRYVHALLSAWSRA</sequence>
<keyword evidence="2" id="KW-1185">Reference proteome</keyword>
<name>A0AAV9X3A2_9PEZI</name>
<dbReference type="EMBL" id="JAVHJO010000010">
    <property type="protein sequence ID" value="KAK6535202.1"/>
    <property type="molecule type" value="Genomic_DNA"/>
</dbReference>
<reference evidence="1 2" key="1">
    <citation type="submission" date="2019-10" db="EMBL/GenBank/DDBJ databases">
        <authorList>
            <person name="Palmer J.M."/>
        </authorList>
    </citation>
    <scope>NUCLEOTIDE SEQUENCE [LARGE SCALE GENOMIC DNA]</scope>
    <source>
        <strain evidence="1 2">TWF694</strain>
    </source>
</reference>
<evidence type="ECO:0000313" key="2">
    <source>
        <dbReference type="Proteomes" id="UP001365542"/>
    </source>
</evidence>